<dbReference type="SUPFAM" id="SSF51735">
    <property type="entry name" value="NAD(P)-binding Rossmann-fold domains"/>
    <property type="match status" value="1"/>
</dbReference>
<dbReference type="RefSeq" id="WP_074772582.1">
    <property type="nucleotide sequence ID" value="NZ_FNKP01000003.1"/>
</dbReference>
<protein>
    <submittedName>
        <fullName evidence="1">NADP-dependent 3-hydroxy acid dehydrogenase YdfG</fullName>
    </submittedName>
</protein>
<gene>
    <name evidence="1" type="ORF">SAMN05443245_7067</name>
</gene>
<dbReference type="InterPro" id="IPR036291">
    <property type="entry name" value="NAD(P)-bd_dom_sf"/>
</dbReference>
<organism evidence="1 2">
    <name type="scientific">Paraburkholderia fungorum</name>
    <dbReference type="NCBI Taxonomy" id="134537"/>
    <lineage>
        <taxon>Bacteria</taxon>
        <taxon>Pseudomonadati</taxon>
        <taxon>Pseudomonadota</taxon>
        <taxon>Betaproteobacteria</taxon>
        <taxon>Burkholderiales</taxon>
        <taxon>Burkholderiaceae</taxon>
        <taxon>Paraburkholderia</taxon>
    </lineage>
</organism>
<evidence type="ECO:0000313" key="1">
    <source>
        <dbReference type="EMBL" id="SDR51958.1"/>
    </source>
</evidence>
<name>A0A1H1JPJ6_9BURK</name>
<dbReference type="Proteomes" id="UP000183487">
    <property type="component" value="Unassembled WGS sequence"/>
</dbReference>
<accession>A0A1H1JPJ6</accession>
<dbReference type="AlphaFoldDB" id="A0A1H1JPJ6"/>
<sequence>MVATIEQKKEDGSARLAWIAGVGASAGLGAALARRFSSEGLTVAVTGRSRERLDAVVAEIRAHGGHAIALPGDVTSEDDLAAIARQLADTGTLEAAIFNAAGAIRAPTLELSAEQFEAAWRVTTLGGFLFARAALQLLLESGSGSLLFTGATASLRGRPPFAAFASAKAGLRSLTQSLAREFGPRNIHVAHVVVDGGIDGERLRTASPQRVAERGPDGLLNPADIADAYWHLHRQGRSAWSQEIDLRPFNESF</sequence>
<dbReference type="PANTHER" id="PTHR43431">
    <property type="entry name" value="OXIDOREDUCTASE, SHORT CHAIN DEHYDROGENASE/REDUCTASE FAMILY (AFU_ORTHOLOGUE AFUA_5G14000)"/>
    <property type="match status" value="1"/>
</dbReference>
<reference evidence="2" key="1">
    <citation type="submission" date="2016-10" db="EMBL/GenBank/DDBJ databases">
        <authorList>
            <person name="Varghese N."/>
        </authorList>
    </citation>
    <scope>NUCLEOTIDE SEQUENCE [LARGE SCALE GENOMIC DNA]</scope>
    <source>
        <strain evidence="2">GAS106B</strain>
    </source>
</reference>
<evidence type="ECO:0000313" key="2">
    <source>
        <dbReference type="Proteomes" id="UP000183487"/>
    </source>
</evidence>
<dbReference type="InterPro" id="IPR002347">
    <property type="entry name" value="SDR_fam"/>
</dbReference>
<dbReference type="OrthoDB" id="5513072at2"/>
<dbReference type="PRINTS" id="PR00081">
    <property type="entry name" value="GDHRDH"/>
</dbReference>
<dbReference type="EMBL" id="FNKP01000003">
    <property type="protein sequence ID" value="SDR51958.1"/>
    <property type="molecule type" value="Genomic_DNA"/>
</dbReference>
<dbReference type="Gene3D" id="3.40.50.720">
    <property type="entry name" value="NAD(P)-binding Rossmann-like Domain"/>
    <property type="match status" value="1"/>
</dbReference>
<dbReference type="PANTHER" id="PTHR43431:SF7">
    <property type="entry name" value="OXIDOREDUCTASE, SHORT CHAIN DEHYDROGENASE_REDUCTASE FAMILY (AFU_ORTHOLOGUE AFUA_5G14000)"/>
    <property type="match status" value="1"/>
</dbReference>
<dbReference type="Pfam" id="PF00106">
    <property type="entry name" value="adh_short"/>
    <property type="match status" value="1"/>
</dbReference>
<proteinExistence type="predicted"/>
<keyword evidence="2" id="KW-1185">Reference proteome</keyword>